<dbReference type="GO" id="GO:0043165">
    <property type="term" value="P:Gram-negative-bacterium-type cell outer membrane assembly"/>
    <property type="evidence" value="ECO:0007669"/>
    <property type="project" value="UniProtKB-UniRule"/>
</dbReference>
<dbReference type="Pfam" id="PF04453">
    <property type="entry name" value="LptD"/>
    <property type="match status" value="1"/>
</dbReference>
<dbReference type="RefSeq" id="WP_021692985.1">
    <property type="nucleotide sequence ID" value="NZ_BATB01000007.1"/>
</dbReference>
<dbReference type="PANTHER" id="PTHR30189">
    <property type="entry name" value="LPS-ASSEMBLY PROTEIN"/>
    <property type="match status" value="1"/>
</dbReference>
<feature type="domain" description="LptD C-terminal" evidence="2">
    <location>
        <begin position="264"/>
        <end position="625"/>
    </location>
</feature>
<protein>
    <recommendedName>
        <fullName evidence="1">LPS-assembly protein LptD</fullName>
    </recommendedName>
</protein>
<dbReference type="GO" id="GO:0015920">
    <property type="term" value="P:lipopolysaccharide transport"/>
    <property type="evidence" value="ECO:0007669"/>
    <property type="project" value="InterPro"/>
</dbReference>
<comment type="similarity">
    <text evidence="1">Belongs to the LptD family.</text>
</comment>
<dbReference type="OrthoDB" id="9760225at2"/>
<comment type="caution">
    <text evidence="1">Lacks conserved residue(s) required for the propagation of feature annotation.</text>
</comment>
<dbReference type="EMBL" id="BATB01000007">
    <property type="protein sequence ID" value="GAD54877.1"/>
    <property type="molecule type" value="Genomic_DNA"/>
</dbReference>
<keyword evidence="4" id="KW-1185">Reference proteome</keyword>
<sequence precursor="true">MIRLLSALLSLLPSLGAAQGLAQLVADNVTVTAQDTLVARGNVEAFYDGTRLTASEIAYDRSADRLTVTGPILITTPGGEVFTADAAEIDPQLESGLLRGARLVLDRQLQISAGRIDRTGSGLTALTRSAATSCQVCGNGPPLWEIRAARVVHDEVGQQLYFDDASFHIRGVPVIWLPRLRLPDPTLERASGLLVPQLFSSDTLGIGVKLPYFVRLGGRRDLTVTPWIATKSRNLELGYRQTWRSGWVALDTHLAEDDTEQGLRYAILGEGAFSLPRDVRLDFDLEAVSDDAVLLDYDLSDADRLDSRLRAYRLRDGGYALGQITYYESLRDGESSTSLPPLVARLEREAVLRPGPFGGQLTLRADADALWRDGPTPAAARDVMRAGVSAGWQQDRLVGPGVILGTELQGRVDAYVVSDDPSRDAVSPRAWEAAGVTLRWPLIRQETGTDATQVIEPVASLSYAAQQGTAPANEDSRLPEFGAATLHTLDRLPGEDLQETGLSAGLGLRWSRTATNGRTLSVLAGQLLRDDDLGDLSDGAGLGRARSDWLISTRADLGEDMGLALHATFDNQFDVSSAEARLEFDRDRIDLSGAYLWLEAETGGDEVEAISEASIDATLRLGPRWSLEAQARYDIAADAPVRAEIGAGWRNECVTVDLSASRRYTDTEEVDPSTSFGLSVNLNGFSAGRQARPAARDCEG</sequence>
<feature type="signal peptide" evidence="1">
    <location>
        <begin position="1"/>
        <end position="22"/>
    </location>
</feature>
<keyword evidence="1" id="KW-0998">Cell outer membrane</keyword>
<dbReference type="GO" id="GO:0009279">
    <property type="term" value="C:cell outer membrane"/>
    <property type="evidence" value="ECO:0007669"/>
    <property type="project" value="UniProtKB-SubCell"/>
</dbReference>
<feature type="chain" id="PRO_5009021674" description="LPS-assembly protein LptD" evidence="1">
    <location>
        <begin position="23"/>
        <end position="700"/>
    </location>
</feature>
<proteinExistence type="inferred from homology"/>
<reference evidence="3" key="1">
    <citation type="journal article" date="2013" name="Genome Announc.">
        <title>Draft Genome Sequence of Loktanella cinnabarina LL-001T, Isolated from Deep-Sea Floor Sediment.</title>
        <authorList>
            <person name="Nishi S."/>
            <person name="Tsubouchi T."/>
            <person name="Takaki Y."/>
            <person name="Koyanagi R."/>
            <person name="Satoh N."/>
            <person name="Maruyama T."/>
            <person name="Hatada Y."/>
        </authorList>
    </citation>
    <scope>NUCLEOTIDE SEQUENCE [LARGE SCALE GENOMIC DNA]</scope>
    <source>
        <strain evidence="3">LL-001</strain>
    </source>
</reference>
<dbReference type="InterPro" id="IPR020889">
    <property type="entry name" value="LipoPS_assembly_LptD"/>
</dbReference>
<comment type="caution">
    <text evidence="3">The sequence shown here is derived from an EMBL/GenBank/DDBJ whole genome shotgun (WGS) entry which is preliminary data.</text>
</comment>
<dbReference type="AlphaFoldDB" id="U2Z1D9"/>
<dbReference type="Proteomes" id="UP000016566">
    <property type="component" value="Unassembled WGS sequence"/>
</dbReference>
<evidence type="ECO:0000256" key="1">
    <source>
        <dbReference type="HAMAP-Rule" id="MF_01411"/>
    </source>
</evidence>
<keyword evidence="1" id="KW-0732">Signal</keyword>
<evidence type="ECO:0000259" key="2">
    <source>
        <dbReference type="Pfam" id="PF04453"/>
    </source>
</evidence>
<dbReference type="STRING" id="1337093.MBELCI_0929"/>
<dbReference type="InterPro" id="IPR007543">
    <property type="entry name" value="LptD_C"/>
</dbReference>
<dbReference type="HAMAP" id="MF_01411">
    <property type="entry name" value="LPS_assembly_LptD"/>
    <property type="match status" value="1"/>
</dbReference>
<evidence type="ECO:0000313" key="3">
    <source>
        <dbReference type="EMBL" id="GAD54877.1"/>
    </source>
</evidence>
<accession>U2Z1D9</accession>
<dbReference type="PANTHER" id="PTHR30189:SF1">
    <property type="entry name" value="LPS-ASSEMBLY PROTEIN LPTD"/>
    <property type="match status" value="1"/>
</dbReference>
<comment type="subunit">
    <text evidence="1">Component of the lipopolysaccharide transport and assembly complex.</text>
</comment>
<organism evidence="3 4">
    <name type="scientific">Limimaricola cinnabarinus LL-001</name>
    <dbReference type="NCBI Taxonomy" id="1337093"/>
    <lineage>
        <taxon>Bacteria</taxon>
        <taxon>Pseudomonadati</taxon>
        <taxon>Pseudomonadota</taxon>
        <taxon>Alphaproteobacteria</taxon>
        <taxon>Rhodobacterales</taxon>
        <taxon>Paracoccaceae</taxon>
        <taxon>Limimaricola</taxon>
    </lineage>
</organism>
<dbReference type="GO" id="GO:1990351">
    <property type="term" value="C:transporter complex"/>
    <property type="evidence" value="ECO:0007669"/>
    <property type="project" value="TreeGrafter"/>
</dbReference>
<comment type="function">
    <text evidence="1">Involved in the assembly of lipopolysaccharide (LPS) at the surface of the outer membrane.</text>
</comment>
<keyword evidence="1" id="KW-0472">Membrane</keyword>
<dbReference type="eggNOG" id="COG1452">
    <property type="taxonomic scope" value="Bacteria"/>
</dbReference>
<gene>
    <name evidence="1" type="primary">lptD</name>
    <name evidence="3" type="ORF">MBELCI_0929</name>
</gene>
<name>U2Z1D9_9RHOB</name>
<comment type="subcellular location">
    <subcellularLocation>
        <location evidence="1">Cell outer membrane</location>
    </subcellularLocation>
</comment>
<dbReference type="InterPro" id="IPR050218">
    <property type="entry name" value="LptD"/>
</dbReference>
<evidence type="ECO:0000313" key="4">
    <source>
        <dbReference type="Proteomes" id="UP000016566"/>
    </source>
</evidence>